<sequence>MEHLVNKQLYANSLNFKRSLDRIIDKYSKLREEDGGIDVDLSKVKPDTLQQYINLSRKELKTLQSKRLTESSEESFGVQDFPGDAQFDVTHEENGGDETFGSNAQFGVDNHEETVGSLQTSSRSFSESRLQPEDEDEELQMSLSSNGSSLVELYPGMVSRIEKAWRRQRVSEAADSVLRRYRRWRQQPRRGPLDSTFDLTLGPPKGRPGSAPRSAPPVDGLWAGGRTQRPGPARSHQVRVMDFSEASEPEDVPLNRTFTLCRRSPSRPPQWAERASISCGCPSPRGRGLAEASQQRALLGSSPQRQGRSATDETPGVHCSPLRPSPLRPQALTASSRKPRGFVRRPDCSLDRTGQRSASASLSSPRRPVVQLKMLCPPAPQEPPPLAPTAPSGGGQHTPRRHLSFTSSLAPGSPKKVDEDFLKLYHEFACLNRSPSFSGPPCRLCARSSRPAGGGGHSSSALAALALSPHRPVLRKRHGELAWDDSPRSKRVRGEPCGYSPGCSRAELGYFSTVLELWGHHSSSTGYFPVRQAVQWPTFPLQPLLEPISSSLREVIPSWTADTRPSTKFDNGGDRVAPDDGVVDQHHSFPGKVVRQYPKLLGDSQLPQAEPPCREDQTERRSKTNKQTNRKKERHTAVRGELQQVVLQRLGDGWWTHLLSVTQGGGGGRLRDGADHVRVCRGLDGQLPAAALPDRVHHLSC</sequence>
<feature type="region of interest" description="Disordered" evidence="1">
    <location>
        <begin position="285"/>
        <end position="413"/>
    </location>
</feature>
<evidence type="ECO:0000313" key="2">
    <source>
        <dbReference type="EMBL" id="CAG5862386.1"/>
    </source>
</evidence>
<gene>
    <name evidence="2" type="ORF">MMEN_LOCUS1168</name>
</gene>
<evidence type="ECO:0000313" key="3">
    <source>
        <dbReference type="Proteomes" id="UP000677803"/>
    </source>
</evidence>
<feature type="compositionally biased region" description="Basic and acidic residues" evidence="1">
    <location>
        <begin position="612"/>
        <end position="622"/>
    </location>
</feature>
<feature type="compositionally biased region" description="Low complexity" evidence="1">
    <location>
        <begin position="356"/>
        <end position="368"/>
    </location>
</feature>
<organism evidence="2 3">
    <name type="scientific">Menidia menidia</name>
    <name type="common">Atlantic silverside</name>
    <dbReference type="NCBI Taxonomy" id="238744"/>
    <lineage>
        <taxon>Eukaryota</taxon>
        <taxon>Metazoa</taxon>
        <taxon>Chordata</taxon>
        <taxon>Craniata</taxon>
        <taxon>Vertebrata</taxon>
        <taxon>Euteleostomi</taxon>
        <taxon>Actinopterygii</taxon>
        <taxon>Neopterygii</taxon>
        <taxon>Teleostei</taxon>
        <taxon>Neoteleostei</taxon>
        <taxon>Acanthomorphata</taxon>
        <taxon>Ovalentaria</taxon>
        <taxon>Atherinomorphae</taxon>
        <taxon>Atheriniformes</taxon>
        <taxon>Atherinopsidae</taxon>
        <taxon>Menidiinae</taxon>
        <taxon>Menidia</taxon>
    </lineage>
</organism>
<feature type="compositionally biased region" description="Polar residues" evidence="1">
    <location>
        <begin position="292"/>
        <end position="309"/>
    </location>
</feature>
<accession>A0A8S4AEF0</accession>
<protein>
    <submittedName>
        <fullName evidence="2">(Atlantic silverside) hypothetical protein</fullName>
    </submittedName>
</protein>
<evidence type="ECO:0000256" key="1">
    <source>
        <dbReference type="SAM" id="MobiDB-lite"/>
    </source>
</evidence>
<name>A0A8S4AEF0_9TELE</name>
<feature type="compositionally biased region" description="Pro residues" evidence="1">
    <location>
        <begin position="377"/>
        <end position="388"/>
    </location>
</feature>
<feature type="compositionally biased region" description="Basic and acidic residues" evidence="1">
    <location>
        <begin position="565"/>
        <end position="587"/>
    </location>
</feature>
<feature type="region of interest" description="Disordered" evidence="1">
    <location>
        <begin position="562"/>
        <end position="637"/>
    </location>
</feature>
<dbReference type="EMBL" id="CAJRST010000002">
    <property type="protein sequence ID" value="CAG5862386.1"/>
    <property type="molecule type" value="Genomic_DNA"/>
</dbReference>
<feature type="compositionally biased region" description="Basic and acidic residues" evidence="1">
    <location>
        <begin position="344"/>
        <end position="354"/>
    </location>
</feature>
<comment type="caution">
    <text evidence="2">The sequence shown here is derived from an EMBL/GenBank/DDBJ whole genome shotgun (WGS) entry which is preliminary data.</text>
</comment>
<feature type="non-terminal residue" evidence="2">
    <location>
        <position position="701"/>
    </location>
</feature>
<dbReference type="Proteomes" id="UP000677803">
    <property type="component" value="Unassembled WGS sequence"/>
</dbReference>
<feature type="region of interest" description="Disordered" evidence="1">
    <location>
        <begin position="113"/>
        <end position="138"/>
    </location>
</feature>
<feature type="region of interest" description="Disordered" evidence="1">
    <location>
        <begin position="189"/>
        <end position="238"/>
    </location>
</feature>
<feature type="region of interest" description="Disordered" evidence="1">
    <location>
        <begin position="260"/>
        <end position="279"/>
    </location>
</feature>
<proteinExistence type="predicted"/>
<feature type="compositionally biased region" description="Polar residues" evidence="1">
    <location>
        <begin position="116"/>
        <end position="129"/>
    </location>
</feature>
<reference evidence="2" key="1">
    <citation type="submission" date="2021-05" db="EMBL/GenBank/DDBJ databases">
        <authorList>
            <person name="Tigano A."/>
        </authorList>
    </citation>
    <scope>NUCLEOTIDE SEQUENCE</scope>
</reference>
<keyword evidence="3" id="KW-1185">Reference proteome</keyword>
<dbReference type="AlphaFoldDB" id="A0A8S4AEF0"/>
<dbReference type="OrthoDB" id="8957442at2759"/>